<dbReference type="Gene3D" id="3.40.30.10">
    <property type="entry name" value="Glutaredoxin"/>
    <property type="match status" value="3"/>
</dbReference>
<dbReference type="PROSITE" id="PS00194">
    <property type="entry name" value="THIOREDOXIN_1"/>
    <property type="match status" value="2"/>
</dbReference>
<comment type="subcellular location">
    <subcellularLocation>
        <location evidence="1">Endoplasmic reticulum membrane</location>
        <topology evidence="1">Single-pass membrane protein</topology>
    </subcellularLocation>
</comment>
<dbReference type="Pfam" id="PF00085">
    <property type="entry name" value="Thioredoxin"/>
    <property type="match status" value="2"/>
</dbReference>
<evidence type="ECO:0000313" key="10">
    <source>
        <dbReference type="Proteomes" id="UP000886523"/>
    </source>
</evidence>
<dbReference type="InterPro" id="IPR052250">
    <property type="entry name" value="PDI_TMX3"/>
</dbReference>
<dbReference type="CDD" id="cd02961">
    <property type="entry name" value="PDI_a_family"/>
    <property type="match status" value="1"/>
</dbReference>
<dbReference type="AlphaFoldDB" id="A0A9P6B6G4"/>
<dbReference type="InterPro" id="IPR036249">
    <property type="entry name" value="Thioredoxin-like_sf"/>
</dbReference>
<name>A0A9P6B6G4_9AGAM</name>
<evidence type="ECO:0000256" key="5">
    <source>
        <dbReference type="ARBA" id="ARBA00045246"/>
    </source>
</evidence>
<dbReference type="PRINTS" id="PR00421">
    <property type="entry name" value="THIOREDOXIN"/>
</dbReference>
<keyword evidence="7" id="KW-0732">Signal</keyword>
<dbReference type="InterPro" id="IPR017937">
    <property type="entry name" value="Thioredoxin_CS"/>
</dbReference>
<keyword evidence="10" id="KW-1185">Reference proteome</keyword>
<dbReference type="SUPFAM" id="SSF52833">
    <property type="entry name" value="Thioredoxin-like"/>
    <property type="match status" value="2"/>
</dbReference>
<feature type="chain" id="PRO_5040202869" description="Thioredoxin domain-containing protein" evidence="7">
    <location>
        <begin position="20"/>
        <end position="560"/>
    </location>
</feature>
<dbReference type="OrthoDB" id="72053at2759"/>
<evidence type="ECO:0000256" key="3">
    <source>
        <dbReference type="ARBA" id="ARBA00022989"/>
    </source>
</evidence>
<dbReference type="PROSITE" id="PS51352">
    <property type="entry name" value="THIOREDOXIN_2"/>
    <property type="match status" value="2"/>
</dbReference>
<dbReference type="PANTHER" id="PTHR46426">
    <property type="entry name" value="PROTEIN DISULFIDE-ISOMERASE TMX3"/>
    <property type="match status" value="1"/>
</dbReference>
<evidence type="ECO:0000256" key="7">
    <source>
        <dbReference type="SAM" id="SignalP"/>
    </source>
</evidence>
<feature type="signal peptide" evidence="7">
    <location>
        <begin position="1"/>
        <end position="19"/>
    </location>
</feature>
<evidence type="ECO:0000256" key="4">
    <source>
        <dbReference type="ARBA" id="ARBA00023136"/>
    </source>
</evidence>
<reference evidence="9" key="1">
    <citation type="journal article" date="2020" name="Nat. Commun.">
        <title>Large-scale genome sequencing of mycorrhizal fungi provides insights into the early evolution of symbiotic traits.</title>
        <authorList>
            <person name="Miyauchi S."/>
            <person name="Kiss E."/>
            <person name="Kuo A."/>
            <person name="Drula E."/>
            <person name="Kohler A."/>
            <person name="Sanchez-Garcia M."/>
            <person name="Morin E."/>
            <person name="Andreopoulos B."/>
            <person name="Barry K.W."/>
            <person name="Bonito G."/>
            <person name="Buee M."/>
            <person name="Carver A."/>
            <person name="Chen C."/>
            <person name="Cichocki N."/>
            <person name="Clum A."/>
            <person name="Culley D."/>
            <person name="Crous P.W."/>
            <person name="Fauchery L."/>
            <person name="Girlanda M."/>
            <person name="Hayes R.D."/>
            <person name="Keri Z."/>
            <person name="LaButti K."/>
            <person name="Lipzen A."/>
            <person name="Lombard V."/>
            <person name="Magnuson J."/>
            <person name="Maillard F."/>
            <person name="Murat C."/>
            <person name="Nolan M."/>
            <person name="Ohm R.A."/>
            <person name="Pangilinan J."/>
            <person name="Pereira M.F."/>
            <person name="Perotto S."/>
            <person name="Peter M."/>
            <person name="Pfister S."/>
            <person name="Riley R."/>
            <person name="Sitrit Y."/>
            <person name="Stielow J.B."/>
            <person name="Szollosi G."/>
            <person name="Zifcakova L."/>
            <person name="Stursova M."/>
            <person name="Spatafora J.W."/>
            <person name="Tedersoo L."/>
            <person name="Vaario L.M."/>
            <person name="Yamada A."/>
            <person name="Yan M."/>
            <person name="Wang P."/>
            <person name="Xu J."/>
            <person name="Bruns T."/>
            <person name="Baldrian P."/>
            <person name="Vilgalys R."/>
            <person name="Dunand C."/>
            <person name="Henrissat B."/>
            <person name="Grigoriev I.V."/>
            <person name="Hibbett D."/>
            <person name="Nagy L.G."/>
            <person name="Martin F.M."/>
        </authorList>
    </citation>
    <scope>NUCLEOTIDE SEQUENCE</scope>
    <source>
        <strain evidence="9">UP504</strain>
    </source>
</reference>
<evidence type="ECO:0000256" key="1">
    <source>
        <dbReference type="ARBA" id="ARBA00004389"/>
    </source>
</evidence>
<dbReference type="InterPro" id="IPR013766">
    <property type="entry name" value="Thioredoxin_domain"/>
</dbReference>
<dbReference type="EMBL" id="MU128925">
    <property type="protein sequence ID" value="KAF9518405.1"/>
    <property type="molecule type" value="Genomic_DNA"/>
</dbReference>
<accession>A0A9P6B6G4</accession>
<feature type="domain" description="Thioredoxin" evidence="8">
    <location>
        <begin position="13"/>
        <end position="135"/>
    </location>
</feature>
<dbReference type="Proteomes" id="UP000886523">
    <property type="component" value="Unassembled WGS sequence"/>
</dbReference>
<feature type="domain" description="Thioredoxin" evidence="8">
    <location>
        <begin position="140"/>
        <end position="259"/>
    </location>
</feature>
<keyword evidence="4 6" id="KW-0472">Membrane</keyword>
<proteinExistence type="predicted"/>
<keyword evidence="2 6" id="KW-0812">Transmembrane</keyword>
<sequence>MVSWTILSTIVALALGIRAAPVESSTESLKQLTQADFSDATAKGLWLIEFFSPYCVHCKRFKSTWQQLTLDKASKASFGFQMAQVDCIAQGDLCNEQNVTFYPKITMYQDGQAMETYNGDRSLEDVSEYIDEHVRVFTRREISPGATSPIVPNALGHVVQLTDTTFGAAVAEGPLFVKMFAPWCGHCKKLAPVWTELASRMKGVVNIGEVNCDEHSTLCKKEGVSGYPTLTLYQSGNKLDYHGARTLVALEPWITKAVAASSGLPMLDTSELEQVVKTEPAFFVYLRTFTSPESDLDMVTRASHAHLGGIQIYQGTDPDLFDQFGADPASGSVIVSVKDHQVDSPSILHLSADMSVRSIERWLNRHRFPSAFELTAGNFPDVMRSSAADLVVLTVVGRSDSASTETILGEASRVWNRRAHGPSVLFVWMDFEQWEDWLRTMYGVKSTPSVVLADHKHLLYYDVDETEKAIALDARKIVSALDAMSSRSLVPKHSENWIERKIRVVHNGLEVFGEALAHHLYLTLFAIIGTLAAVFFFFQRIVAADTRDLSHRSRMGARLD</sequence>
<evidence type="ECO:0000256" key="6">
    <source>
        <dbReference type="SAM" id="Phobius"/>
    </source>
</evidence>
<evidence type="ECO:0000256" key="2">
    <source>
        <dbReference type="ARBA" id="ARBA00022692"/>
    </source>
</evidence>
<organism evidence="9 10">
    <name type="scientific">Hydnum rufescens UP504</name>
    <dbReference type="NCBI Taxonomy" id="1448309"/>
    <lineage>
        <taxon>Eukaryota</taxon>
        <taxon>Fungi</taxon>
        <taxon>Dikarya</taxon>
        <taxon>Basidiomycota</taxon>
        <taxon>Agaricomycotina</taxon>
        <taxon>Agaricomycetes</taxon>
        <taxon>Cantharellales</taxon>
        <taxon>Hydnaceae</taxon>
        <taxon>Hydnum</taxon>
    </lineage>
</organism>
<comment type="function">
    <text evidence="5">Probable disulfide isomerase, which participates in the folding of proteins containing disulfide bonds. May act as a dithiol oxidase. Acts as a regulator of endoplasmic reticulum-mitochondria contact sites via its ability to regulate redox signals.</text>
</comment>
<protein>
    <recommendedName>
        <fullName evidence="8">Thioredoxin domain-containing protein</fullName>
    </recommendedName>
</protein>
<comment type="caution">
    <text evidence="9">The sequence shown here is derived from an EMBL/GenBank/DDBJ whole genome shotgun (WGS) entry which is preliminary data.</text>
</comment>
<gene>
    <name evidence="9" type="ORF">BS47DRAFT_1325399</name>
</gene>
<keyword evidence="3 6" id="KW-1133">Transmembrane helix</keyword>
<feature type="transmembrane region" description="Helical" evidence="6">
    <location>
        <begin position="520"/>
        <end position="538"/>
    </location>
</feature>
<evidence type="ECO:0000313" key="9">
    <source>
        <dbReference type="EMBL" id="KAF9518405.1"/>
    </source>
</evidence>
<evidence type="ECO:0000259" key="8">
    <source>
        <dbReference type="PROSITE" id="PS51352"/>
    </source>
</evidence>
<dbReference type="PANTHER" id="PTHR46426:SF1">
    <property type="entry name" value="PROTEIN DISULFIDE-ISOMERASE TMX3"/>
    <property type="match status" value="1"/>
</dbReference>
<dbReference type="GO" id="GO:0005789">
    <property type="term" value="C:endoplasmic reticulum membrane"/>
    <property type="evidence" value="ECO:0007669"/>
    <property type="project" value="UniProtKB-SubCell"/>
</dbReference>